<keyword evidence="2" id="KW-1185">Reference proteome</keyword>
<organism evidence="1 2">
    <name type="scientific">Acaulospora colombiana</name>
    <dbReference type="NCBI Taxonomy" id="27376"/>
    <lineage>
        <taxon>Eukaryota</taxon>
        <taxon>Fungi</taxon>
        <taxon>Fungi incertae sedis</taxon>
        <taxon>Mucoromycota</taxon>
        <taxon>Glomeromycotina</taxon>
        <taxon>Glomeromycetes</taxon>
        <taxon>Diversisporales</taxon>
        <taxon>Acaulosporaceae</taxon>
        <taxon>Acaulospora</taxon>
    </lineage>
</organism>
<comment type="caution">
    <text evidence="1">The sequence shown here is derived from an EMBL/GenBank/DDBJ whole genome shotgun (WGS) entry which is preliminary data.</text>
</comment>
<protein>
    <submittedName>
        <fullName evidence="1">1618_t:CDS:1</fullName>
    </submittedName>
</protein>
<evidence type="ECO:0000313" key="2">
    <source>
        <dbReference type="Proteomes" id="UP000789525"/>
    </source>
</evidence>
<proteinExistence type="predicted"/>
<reference evidence="1" key="1">
    <citation type="submission" date="2021-06" db="EMBL/GenBank/DDBJ databases">
        <authorList>
            <person name="Kallberg Y."/>
            <person name="Tangrot J."/>
            <person name="Rosling A."/>
        </authorList>
    </citation>
    <scope>NUCLEOTIDE SEQUENCE</scope>
    <source>
        <strain evidence="1">CL356</strain>
    </source>
</reference>
<feature type="non-terminal residue" evidence="1">
    <location>
        <position position="1"/>
    </location>
</feature>
<gene>
    <name evidence="1" type="ORF">ACOLOM_LOCUS12831</name>
</gene>
<accession>A0ACA9QIG3</accession>
<dbReference type="Proteomes" id="UP000789525">
    <property type="component" value="Unassembled WGS sequence"/>
</dbReference>
<name>A0ACA9QIG3_9GLOM</name>
<sequence>LLQSKQRLATNPAKGVLDGGLLIQFPNLALHRQREMTKQIGTTIDRIMDDLLAVQESYDYF</sequence>
<dbReference type="EMBL" id="CAJVPT010054585">
    <property type="protein sequence ID" value="CAG8753629.1"/>
    <property type="molecule type" value="Genomic_DNA"/>
</dbReference>
<evidence type="ECO:0000313" key="1">
    <source>
        <dbReference type="EMBL" id="CAG8753629.1"/>
    </source>
</evidence>